<dbReference type="EMBL" id="JAUTXU010000026">
    <property type="protein sequence ID" value="KAK3719559.1"/>
    <property type="molecule type" value="Genomic_DNA"/>
</dbReference>
<comment type="caution">
    <text evidence="1">The sequence shown here is derived from an EMBL/GenBank/DDBJ whole genome shotgun (WGS) entry which is preliminary data.</text>
</comment>
<accession>A0ACC3NP60</accession>
<organism evidence="1 2">
    <name type="scientific">Vermiconidia calcicola</name>
    <dbReference type="NCBI Taxonomy" id="1690605"/>
    <lineage>
        <taxon>Eukaryota</taxon>
        <taxon>Fungi</taxon>
        <taxon>Dikarya</taxon>
        <taxon>Ascomycota</taxon>
        <taxon>Pezizomycotina</taxon>
        <taxon>Dothideomycetes</taxon>
        <taxon>Dothideomycetidae</taxon>
        <taxon>Mycosphaerellales</taxon>
        <taxon>Extremaceae</taxon>
        <taxon>Vermiconidia</taxon>
    </lineage>
</organism>
<gene>
    <name evidence="1" type="ORF">LTR37_004417</name>
</gene>
<name>A0ACC3NP60_9PEZI</name>
<evidence type="ECO:0000313" key="2">
    <source>
        <dbReference type="Proteomes" id="UP001281147"/>
    </source>
</evidence>
<keyword evidence="2" id="KW-1185">Reference proteome</keyword>
<reference evidence="1" key="1">
    <citation type="submission" date="2023-07" db="EMBL/GenBank/DDBJ databases">
        <title>Black Yeasts Isolated from many extreme environments.</title>
        <authorList>
            <person name="Coleine C."/>
            <person name="Stajich J.E."/>
            <person name="Selbmann L."/>
        </authorList>
    </citation>
    <scope>NUCLEOTIDE SEQUENCE</scope>
    <source>
        <strain evidence="1">CCFEE 5714</strain>
    </source>
</reference>
<proteinExistence type="predicted"/>
<protein>
    <submittedName>
        <fullName evidence="1">Uncharacterized protein</fullName>
    </submittedName>
</protein>
<dbReference type="Proteomes" id="UP001281147">
    <property type="component" value="Unassembled WGS sequence"/>
</dbReference>
<evidence type="ECO:0000313" key="1">
    <source>
        <dbReference type="EMBL" id="KAK3719559.1"/>
    </source>
</evidence>
<sequence>MAAANSVFDTYELLENIVIRLPAIDIIAVMRVAKIWRDIISKSVRIHDARILAPIEKIRPHDDPRDEHRIFPLYESTSKIKFNHLKIISPRSRFDIYDFPQCTADYEEWGREMCAFITIHEETPKHRSLYATLPPCQAIHTVERDMSWDPGCVVYVKNGVRIGDLIDAHRALRTTEDRYNVSQDCRYYGLMASIETLETF</sequence>